<organism evidence="7 8">
    <name type="scientific">Propionibacterium acidifaciens F0233</name>
    <dbReference type="NCBI Taxonomy" id="553198"/>
    <lineage>
        <taxon>Bacteria</taxon>
        <taxon>Bacillati</taxon>
        <taxon>Actinomycetota</taxon>
        <taxon>Actinomycetes</taxon>
        <taxon>Propionibacteriales</taxon>
        <taxon>Propionibacteriaceae</taxon>
        <taxon>Propionibacterium</taxon>
    </lineage>
</organism>
<feature type="domain" description="Integral membrane bound transporter" evidence="6">
    <location>
        <begin position="311"/>
        <end position="428"/>
    </location>
</feature>
<evidence type="ECO:0000256" key="1">
    <source>
        <dbReference type="ARBA" id="ARBA00004141"/>
    </source>
</evidence>
<name>U2RQ08_9ACTN</name>
<keyword evidence="3 5" id="KW-1133">Transmembrane helix</keyword>
<dbReference type="Proteomes" id="UP000017052">
    <property type="component" value="Unassembled WGS sequence"/>
</dbReference>
<dbReference type="Pfam" id="PF13515">
    <property type="entry name" value="FUSC_2"/>
    <property type="match status" value="1"/>
</dbReference>
<feature type="transmembrane region" description="Helical" evidence="5">
    <location>
        <begin position="387"/>
        <end position="406"/>
    </location>
</feature>
<feature type="transmembrane region" description="Helical" evidence="5">
    <location>
        <begin position="99"/>
        <end position="119"/>
    </location>
</feature>
<keyword evidence="8" id="KW-1185">Reference proteome</keyword>
<gene>
    <name evidence="7" type="ORF">HMPREF0682_0600</name>
</gene>
<keyword evidence="4 5" id="KW-0472">Membrane</keyword>
<comment type="caution">
    <text evidence="7">The sequence shown here is derived from an EMBL/GenBank/DDBJ whole genome shotgun (WGS) entry which is preliminary data.</text>
</comment>
<evidence type="ECO:0000313" key="7">
    <source>
        <dbReference type="EMBL" id="ERK55633.1"/>
    </source>
</evidence>
<proteinExistence type="predicted"/>
<dbReference type="GeneID" id="95359327"/>
<evidence type="ECO:0000256" key="2">
    <source>
        <dbReference type="ARBA" id="ARBA00022692"/>
    </source>
</evidence>
<accession>U2RQ08</accession>
<feature type="transmembrane region" description="Helical" evidence="5">
    <location>
        <begin position="294"/>
        <end position="311"/>
    </location>
</feature>
<dbReference type="InterPro" id="IPR049453">
    <property type="entry name" value="Memb_transporter_dom"/>
</dbReference>
<feature type="transmembrane region" description="Helical" evidence="5">
    <location>
        <begin position="75"/>
        <end position="93"/>
    </location>
</feature>
<reference evidence="7" key="1">
    <citation type="submission" date="2013-08" db="EMBL/GenBank/DDBJ databases">
        <authorList>
            <person name="Durkin A.S."/>
            <person name="Haft D.R."/>
            <person name="McCorrison J."/>
            <person name="Torralba M."/>
            <person name="Gillis M."/>
            <person name="Haft D.H."/>
            <person name="Methe B."/>
            <person name="Sutton G."/>
            <person name="Nelson K.E."/>
        </authorList>
    </citation>
    <scope>NUCLEOTIDE SEQUENCE [LARGE SCALE GENOMIC DNA]</scope>
    <source>
        <strain evidence="7">F0233</strain>
    </source>
</reference>
<comment type="subcellular location">
    <subcellularLocation>
        <location evidence="1">Membrane</location>
        <topology evidence="1">Multi-pass membrane protein</topology>
    </subcellularLocation>
</comment>
<keyword evidence="2 5" id="KW-0812">Transmembrane</keyword>
<feature type="transmembrane region" description="Helical" evidence="5">
    <location>
        <begin position="418"/>
        <end position="436"/>
    </location>
</feature>
<dbReference type="AlphaFoldDB" id="U2RQ08"/>
<evidence type="ECO:0000259" key="6">
    <source>
        <dbReference type="Pfam" id="PF13515"/>
    </source>
</evidence>
<feature type="transmembrane region" description="Helical" evidence="5">
    <location>
        <begin position="345"/>
        <end position="367"/>
    </location>
</feature>
<dbReference type="OrthoDB" id="4989419at2"/>
<dbReference type="RefSeq" id="WP_021797551.1">
    <property type="nucleotide sequence ID" value="NZ_ACVN02000179.1"/>
</dbReference>
<evidence type="ECO:0000256" key="4">
    <source>
        <dbReference type="ARBA" id="ARBA00023136"/>
    </source>
</evidence>
<feature type="transmembrane region" description="Helical" evidence="5">
    <location>
        <begin position="317"/>
        <end position="333"/>
    </location>
</feature>
<feature type="transmembrane region" description="Helical" evidence="5">
    <location>
        <begin position="151"/>
        <end position="172"/>
    </location>
</feature>
<evidence type="ECO:0000256" key="5">
    <source>
        <dbReference type="SAM" id="Phobius"/>
    </source>
</evidence>
<sequence>MSRARRSAGRLGRSLVVVHPEPGRAARAARWCAAVATGLVVSCLIFGPSLGSMGLIGAQAAHTGREAPLRNRVRMLLVVGPATLAMECVGALVGPRTWLIPPLFGLLTLVIVWTWHALLTGPPGPINTIFAAAFSAYMTGHGYALTTLLRVTGLSWLIASLTSVVILSFDLLAPERGAVDEADEAVSAYRDRPDGCLARRANRMRSEAVFAVNNAWHVLRTGRRRLTGRTAARRDIEERLMGIHLNLVDVLRGESFPTSSLDIGENFRRVPLGRPSARYLLRTAADRGSRPRLVAARAAPAVLAASTMMIASPVGHAYWAILSSLIVLHMGASRADLTIRAAHRVIGTGVGVLCYVGIVALQPAPWVRVGIVVVMIYGLEVIVTRNYAVAVVCITIFSLMMTPVVSRADIAVLMRDRVVETVIGAGAATGMIWLVGRSAPVLLVRSQYRRTLRCIERVLADLSAGRLVTRASREDRRTMVFELGRASEILSSQRPDDPETLSRWQDVQEEVNLFGFDVMASCWRRLPGGDPAAARAHDALSRLLDSLPPISSRTIETCAFTAQVRAIHQRYMSESSRRTRAGG</sequence>
<dbReference type="EMBL" id="ACVN02000179">
    <property type="protein sequence ID" value="ERK55633.1"/>
    <property type="molecule type" value="Genomic_DNA"/>
</dbReference>
<dbReference type="GO" id="GO:0016020">
    <property type="term" value="C:membrane"/>
    <property type="evidence" value="ECO:0007669"/>
    <property type="project" value="UniProtKB-SubCell"/>
</dbReference>
<evidence type="ECO:0000256" key="3">
    <source>
        <dbReference type="ARBA" id="ARBA00022989"/>
    </source>
</evidence>
<protein>
    <submittedName>
        <fullName evidence="7">Fusaric acid resistance protein-like protein</fullName>
    </submittedName>
</protein>
<evidence type="ECO:0000313" key="8">
    <source>
        <dbReference type="Proteomes" id="UP000017052"/>
    </source>
</evidence>